<dbReference type="PANTHER" id="PTHR23088">
    <property type="entry name" value="NITRILASE-RELATED"/>
    <property type="match status" value="1"/>
</dbReference>
<dbReference type="PROSITE" id="PS01227">
    <property type="entry name" value="UPF0012"/>
    <property type="match status" value="1"/>
</dbReference>
<evidence type="ECO:0000313" key="4">
    <source>
        <dbReference type="Proteomes" id="UP000032633"/>
    </source>
</evidence>
<dbReference type="OrthoDB" id="9811121at2"/>
<gene>
    <name evidence="3" type="ORF">VN24_14965</name>
</gene>
<dbReference type="STRING" id="1126833.VN24_14965"/>
<dbReference type="InterPro" id="IPR003010">
    <property type="entry name" value="C-N_Hydrolase"/>
</dbReference>
<name>A0A0D5NS77_9BACL</name>
<evidence type="ECO:0000313" key="3">
    <source>
        <dbReference type="EMBL" id="AJY77758.1"/>
    </source>
</evidence>
<dbReference type="Gene3D" id="3.60.110.10">
    <property type="entry name" value="Carbon-nitrogen hydrolase"/>
    <property type="match status" value="1"/>
</dbReference>
<dbReference type="CDD" id="cd07197">
    <property type="entry name" value="nitrilase"/>
    <property type="match status" value="1"/>
</dbReference>
<dbReference type="HOGENOM" id="CLU_030130_3_1_9"/>
<feature type="domain" description="CN hydrolase" evidence="2">
    <location>
        <begin position="7"/>
        <end position="243"/>
    </location>
</feature>
<evidence type="ECO:0000259" key="2">
    <source>
        <dbReference type="PROSITE" id="PS50263"/>
    </source>
</evidence>
<dbReference type="GO" id="GO:0016787">
    <property type="term" value="F:hydrolase activity"/>
    <property type="evidence" value="ECO:0007669"/>
    <property type="project" value="UniProtKB-KW"/>
</dbReference>
<accession>A0A0D5NS77</accession>
<evidence type="ECO:0000256" key="1">
    <source>
        <dbReference type="ARBA" id="ARBA00010613"/>
    </source>
</evidence>
<sequence>MDNAKVIKVAAIQMNTVLYDCEANLKKAEHLVEQAVQEGARLIVLPELFNTGYLVEDEDVNLSERIPGKTTRWMEQLAHRYQIYIAAAIMESGESVGVVYDTALLVGPEGLIGTYRKTHLWDPENTRFAKGDSYPVFQTPIGKIGLQICYDIGFPEGARILTLKGADIVLYPSAYGQPRLYAWDVATRARALENGIFVIASNRTGTEKERATFGGHSRITDPLGRVLAEAAAEDEVIVSEIDLDTVAKQRRALPYLRDRNKLLFKKEFENI</sequence>
<dbReference type="EMBL" id="CP011058">
    <property type="protein sequence ID" value="AJY77758.1"/>
    <property type="molecule type" value="Genomic_DNA"/>
</dbReference>
<protein>
    <submittedName>
        <fullName evidence="3">Aminohydrolase</fullName>
    </submittedName>
</protein>
<dbReference type="Proteomes" id="UP000032633">
    <property type="component" value="Chromosome"/>
</dbReference>
<dbReference type="PANTHER" id="PTHR23088:SF27">
    <property type="entry name" value="DEAMINATED GLUTATHIONE AMIDASE"/>
    <property type="match status" value="1"/>
</dbReference>
<dbReference type="PROSITE" id="PS50263">
    <property type="entry name" value="CN_HYDROLASE"/>
    <property type="match status" value="1"/>
</dbReference>
<comment type="similarity">
    <text evidence="1">Belongs to the carbon-nitrogen hydrolase superfamily. NIT1/NIT2 family.</text>
</comment>
<reference evidence="3 4" key="1">
    <citation type="journal article" date="2015" name="J. Biotechnol.">
        <title>Complete genome sequence of Paenibacillus beijingensis 7188(T) (=DSM 24997(T)), a novel rhizobacterium from jujube garden soil.</title>
        <authorList>
            <person name="Kwak Y."/>
            <person name="Shin J.H."/>
        </authorList>
    </citation>
    <scope>NUCLEOTIDE SEQUENCE [LARGE SCALE GENOMIC DNA]</scope>
    <source>
        <strain evidence="3 4">DSM 24997</strain>
    </source>
</reference>
<proteinExistence type="inferred from homology"/>
<dbReference type="SUPFAM" id="SSF56317">
    <property type="entry name" value="Carbon-nitrogen hydrolase"/>
    <property type="match status" value="1"/>
</dbReference>
<dbReference type="InterPro" id="IPR001110">
    <property type="entry name" value="UPF0012_CS"/>
</dbReference>
<dbReference type="RefSeq" id="WP_045673334.1">
    <property type="nucleotide sequence ID" value="NZ_CP011058.1"/>
</dbReference>
<organism evidence="3 4">
    <name type="scientific">Paenibacillus beijingensis</name>
    <dbReference type="NCBI Taxonomy" id="1126833"/>
    <lineage>
        <taxon>Bacteria</taxon>
        <taxon>Bacillati</taxon>
        <taxon>Bacillota</taxon>
        <taxon>Bacilli</taxon>
        <taxon>Bacillales</taxon>
        <taxon>Paenibacillaceae</taxon>
        <taxon>Paenibacillus</taxon>
    </lineage>
</organism>
<keyword evidence="4" id="KW-1185">Reference proteome</keyword>
<dbReference type="InterPro" id="IPR036526">
    <property type="entry name" value="C-N_Hydrolase_sf"/>
</dbReference>
<reference evidence="4" key="2">
    <citation type="submission" date="2015-03" db="EMBL/GenBank/DDBJ databases">
        <title>Genome sequence of Paenibacillus beijingensis strain DSM 24997T.</title>
        <authorList>
            <person name="Kwak Y."/>
            <person name="Shin J.-H."/>
        </authorList>
    </citation>
    <scope>NUCLEOTIDE SEQUENCE [LARGE SCALE GENOMIC DNA]</scope>
    <source>
        <strain evidence="4">DSM 24997</strain>
    </source>
</reference>
<dbReference type="KEGG" id="pbj:VN24_14965"/>
<dbReference type="Pfam" id="PF00795">
    <property type="entry name" value="CN_hydrolase"/>
    <property type="match status" value="1"/>
</dbReference>
<dbReference type="PATRIC" id="fig|1126833.4.peg.3279"/>
<keyword evidence="3" id="KW-0378">Hydrolase</keyword>
<dbReference type="AlphaFoldDB" id="A0A0D5NS77"/>